<name>A0A1M4VGU3_STRHI</name>
<dbReference type="AlphaFoldDB" id="A0A1M4VGU3"/>
<dbReference type="PANTHER" id="PTHR43798:SF31">
    <property type="entry name" value="AB HYDROLASE SUPERFAMILY PROTEIN YCLE"/>
    <property type="match status" value="1"/>
</dbReference>
<evidence type="ECO:0000313" key="4">
    <source>
        <dbReference type="Proteomes" id="UP000184501"/>
    </source>
</evidence>
<keyword evidence="1" id="KW-0378">Hydrolase</keyword>
<dbReference type="RefSeq" id="WP_083959271.1">
    <property type="nucleotide sequence ID" value="NZ_FQVN01000001.1"/>
</dbReference>
<evidence type="ECO:0000259" key="2">
    <source>
        <dbReference type="Pfam" id="PF12697"/>
    </source>
</evidence>
<dbReference type="OrthoDB" id="3210164at2"/>
<dbReference type="PANTHER" id="PTHR43798">
    <property type="entry name" value="MONOACYLGLYCEROL LIPASE"/>
    <property type="match status" value="1"/>
</dbReference>
<protein>
    <submittedName>
        <fullName evidence="3">Pimeloyl-ACP methyl ester carboxylesterase</fullName>
    </submittedName>
</protein>
<gene>
    <name evidence="3" type="ORF">SAMN05444320_101762</name>
</gene>
<reference evidence="3 4" key="1">
    <citation type="submission" date="2016-11" db="EMBL/GenBank/DDBJ databases">
        <authorList>
            <person name="Jaros S."/>
            <person name="Januszkiewicz K."/>
            <person name="Wedrychowicz H."/>
        </authorList>
    </citation>
    <scope>NUCLEOTIDE SEQUENCE [LARGE SCALE GENOMIC DNA]</scope>
    <source>
        <strain evidence="3 4">DSM 44523</strain>
    </source>
</reference>
<sequence length="282" mass="29412">MNSAVAGSAATGRLAVPDAELAWERAGSGDPVVLVHGSWDDRRSWDRVVPALARAHSVVRYDRRGHSESTAPPGQGSIVEDAEDLLAVVDALAGGRAHLVGHSYGASVVLLAAARRPSAVRSVTAHEPPLFALLREDPAAAAPLAEAAGWMRRAAELIESGDAEGGARAFVEHVGFGAGAWEGLFGPEARATIVRNAHTWLDQHRDPDRLAVDPSALANAGVPVAVTTGTATLPTYRAVVAALTRRLPELTVLPVSGAGHAPHISHPDVYADLLLTRLRTGS</sequence>
<dbReference type="Pfam" id="PF12697">
    <property type="entry name" value="Abhydrolase_6"/>
    <property type="match status" value="1"/>
</dbReference>
<feature type="domain" description="AB hydrolase-1" evidence="2">
    <location>
        <begin position="32"/>
        <end position="272"/>
    </location>
</feature>
<dbReference type="InterPro" id="IPR000073">
    <property type="entry name" value="AB_hydrolase_1"/>
</dbReference>
<dbReference type="GO" id="GO:0016020">
    <property type="term" value="C:membrane"/>
    <property type="evidence" value="ECO:0007669"/>
    <property type="project" value="TreeGrafter"/>
</dbReference>
<evidence type="ECO:0000256" key="1">
    <source>
        <dbReference type="ARBA" id="ARBA00022801"/>
    </source>
</evidence>
<dbReference type="InterPro" id="IPR029058">
    <property type="entry name" value="AB_hydrolase_fold"/>
</dbReference>
<accession>A0A1M4VGU3</accession>
<proteinExistence type="predicted"/>
<dbReference type="GO" id="GO:0016787">
    <property type="term" value="F:hydrolase activity"/>
    <property type="evidence" value="ECO:0007669"/>
    <property type="project" value="UniProtKB-KW"/>
</dbReference>
<evidence type="ECO:0000313" key="3">
    <source>
        <dbReference type="EMBL" id="SHE68035.1"/>
    </source>
</evidence>
<organism evidence="3 4">
    <name type="scientific">Streptoalloteichus hindustanus</name>
    <dbReference type="NCBI Taxonomy" id="2017"/>
    <lineage>
        <taxon>Bacteria</taxon>
        <taxon>Bacillati</taxon>
        <taxon>Actinomycetota</taxon>
        <taxon>Actinomycetes</taxon>
        <taxon>Pseudonocardiales</taxon>
        <taxon>Pseudonocardiaceae</taxon>
        <taxon>Streptoalloteichus</taxon>
    </lineage>
</organism>
<dbReference type="InterPro" id="IPR050266">
    <property type="entry name" value="AB_hydrolase_sf"/>
</dbReference>
<keyword evidence="4" id="KW-1185">Reference proteome</keyword>
<dbReference type="Gene3D" id="3.40.50.1820">
    <property type="entry name" value="alpha/beta hydrolase"/>
    <property type="match status" value="1"/>
</dbReference>
<dbReference type="STRING" id="2017.SAMN05444320_101762"/>
<dbReference type="EMBL" id="FQVN01000001">
    <property type="protein sequence ID" value="SHE68035.1"/>
    <property type="molecule type" value="Genomic_DNA"/>
</dbReference>
<dbReference type="SUPFAM" id="SSF53474">
    <property type="entry name" value="alpha/beta-Hydrolases"/>
    <property type="match status" value="1"/>
</dbReference>
<dbReference type="Proteomes" id="UP000184501">
    <property type="component" value="Unassembled WGS sequence"/>
</dbReference>